<proteinExistence type="predicted"/>
<protein>
    <submittedName>
        <fullName evidence="1">Uncharacterized protein</fullName>
    </submittedName>
</protein>
<name>A0ACC0UUG9_9HYPO</name>
<organism evidence="1 2">
    <name type="scientific">Trichothecium roseum</name>
    <dbReference type="NCBI Taxonomy" id="47278"/>
    <lineage>
        <taxon>Eukaryota</taxon>
        <taxon>Fungi</taxon>
        <taxon>Dikarya</taxon>
        <taxon>Ascomycota</taxon>
        <taxon>Pezizomycotina</taxon>
        <taxon>Sordariomycetes</taxon>
        <taxon>Hypocreomycetidae</taxon>
        <taxon>Hypocreales</taxon>
        <taxon>Hypocreales incertae sedis</taxon>
        <taxon>Trichothecium</taxon>
    </lineage>
</organism>
<keyword evidence="2" id="KW-1185">Reference proteome</keyword>
<sequence>MFVHNLFACCLDLSTVCSLRELANKKMGFHGIQDTESQGKQFEQWPNNPNKTYAYQGAQLDAAACSQIEAAVRGGGLHHAQPLKQAHVGAGAGEAAHTGHSPACFASQKSQLWDAYAKAVNAKKAAMAPDQVLTRPIDISQRDVGPKAFGCDRSYE</sequence>
<dbReference type="EMBL" id="CM047947">
    <property type="protein sequence ID" value="KAI9897301.1"/>
    <property type="molecule type" value="Genomic_DNA"/>
</dbReference>
<evidence type="ECO:0000313" key="2">
    <source>
        <dbReference type="Proteomes" id="UP001163324"/>
    </source>
</evidence>
<gene>
    <name evidence="1" type="ORF">N3K66_008323</name>
</gene>
<dbReference type="Proteomes" id="UP001163324">
    <property type="component" value="Chromosome 8"/>
</dbReference>
<accession>A0ACC0UUG9</accession>
<reference evidence="1" key="1">
    <citation type="submission" date="2022-10" db="EMBL/GenBank/DDBJ databases">
        <title>Complete Genome of Trichothecium roseum strain YXFP-22015, a Plant Pathogen Isolated from Citrus.</title>
        <authorList>
            <person name="Wang Y."/>
            <person name="Zhu L."/>
        </authorList>
    </citation>
    <scope>NUCLEOTIDE SEQUENCE</scope>
    <source>
        <strain evidence="1">YXFP-22015</strain>
    </source>
</reference>
<evidence type="ECO:0000313" key="1">
    <source>
        <dbReference type="EMBL" id="KAI9897301.1"/>
    </source>
</evidence>
<comment type="caution">
    <text evidence="1">The sequence shown here is derived from an EMBL/GenBank/DDBJ whole genome shotgun (WGS) entry which is preliminary data.</text>
</comment>